<evidence type="ECO:0000256" key="5">
    <source>
        <dbReference type="ARBA" id="ARBA00024029"/>
    </source>
</evidence>
<protein>
    <submittedName>
        <fullName evidence="6">Creatinine amidohydrolase</fullName>
    </submittedName>
</protein>
<comment type="caution">
    <text evidence="6">The sequence shown here is derived from an EMBL/GenBank/DDBJ whole genome shotgun (WGS) entry which is preliminary data.</text>
</comment>
<dbReference type="PANTHER" id="PTHR35005">
    <property type="entry name" value="3-DEHYDRO-SCYLLO-INOSOSE HYDROLASE"/>
    <property type="match status" value="1"/>
</dbReference>
<gene>
    <name evidence="6" type="ORF">C7450_1056</name>
</gene>
<dbReference type="GO" id="GO:0016811">
    <property type="term" value="F:hydrolase activity, acting on carbon-nitrogen (but not peptide) bonds, in linear amides"/>
    <property type="evidence" value="ECO:0007669"/>
    <property type="project" value="TreeGrafter"/>
</dbReference>
<name>A0A2V3U7F6_9HYPH</name>
<dbReference type="InterPro" id="IPR024087">
    <property type="entry name" value="Creatininase-like_sf"/>
</dbReference>
<dbReference type="EMBL" id="QJJK01000005">
    <property type="protein sequence ID" value="PXW58660.1"/>
    <property type="molecule type" value="Genomic_DNA"/>
</dbReference>
<keyword evidence="7" id="KW-1185">Reference proteome</keyword>
<dbReference type="GO" id="GO:0046872">
    <property type="term" value="F:metal ion binding"/>
    <property type="evidence" value="ECO:0007669"/>
    <property type="project" value="UniProtKB-KW"/>
</dbReference>
<comment type="similarity">
    <text evidence="5">Belongs to the creatininase superfamily.</text>
</comment>
<keyword evidence="2" id="KW-0479">Metal-binding</keyword>
<keyword evidence="3 6" id="KW-0378">Hydrolase</keyword>
<reference evidence="6 7" key="1">
    <citation type="submission" date="2018-05" db="EMBL/GenBank/DDBJ databases">
        <title>Genomic Encyclopedia of Type Strains, Phase IV (KMG-IV): sequencing the most valuable type-strain genomes for metagenomic binning, comparative biology and taxonomic classification.</title>
        <authorList>
            <person name="Goeker M."/>
        </authorList>
    </citation>
    <scope>NUCLEOTIDE SEQUENCE [LARGE SCALE GENOMIC DNA]</scope>
    <source>
        <strain evidence="6 7">DSM 6462</strain>
    </source>
</reference>
<evidence type="ECO:0000313" key="7">
    <source>
        <dbReference type="Proteomes" id="UP000248021"/>
    </source>
</evidence>
<accession>A0A2V3U7F6</accession>
<evidence type="ECO:0000256" key="1">
    <source>
        <dbReference type="ARBA" id="ARBA00001947"/>
    </source>
</evidence>
<organism evidence="6 7">
    <name type="scientific">Chelatococcus asaccharovorans</name>
    <dbReference type="NCBI Taxonomy" id="28210"/>
    <lineage>
        <taxon>Bacteria</taxon>
        <taxon>Pseudomonadati</taxon>
        <taxon>Pseudomonadota</taxon>
        <taxon>Alphaproteobacteria</taxon>
        <taxon>Hyphomicrobiales</taxon>
        <taxon>Chelatococcaceae</taxon>
        <taxon>Chelatococcus</taxon>
    </lineage>
</organism>
<comment type="cofactor">
    <cofactor evidence="1">
        <name>Zn(2+)</name>
        <dbReference type="ChEBI" id="CHEBI:29105"/>
    </cofactor>
</comment>
<evidence type="ECO:0000256" key="3">
    <source>
        <dbReference type="ARBA" id="ARBA00022801"/>
    </source>
</evidence>
<dbReference type="OrthoDB" id="9801445at2"/>
<dbReference type="Pfam" id="PF02633">
    <property type="entry name" value="Creatininase"/>
    <property type="match status" value="1"/>
</dbReference>
<dbReference type="Proteomes" id="UP000248021">
    <property type="component" value="Unassembled WGS sequence"/>
</dbReference>
<evidence type="ECO:0000313" key="6">
    <source>
        <dbReference type="EMBL" id="PXW58660.1"/>
    </source>
</evidence>
<proteinExistence type="inferred from homology"/>
<dbReference type="RefSeq" id="WP_110374755.1">
    <property type="nucleotide sequence ID" value="NZ_JAHBRY010000001.1"/>
</dbReference>
<keyword evidence="4" id="KW-0862">Zinc</keyword>
<dbReference type="InterPro" id="IPR003785">
    <property type="entry name" value="Creatininase/forma_Hydrolase"/>
</dbReference>
<dbReference type="Gene3D" id="3.40.50.10310">
    <property type="entry name" value="Creatininase"/>
    <property type="match status" value="1"/>
</dbReference>
<dbReference type="PANTHER" id="PTHR35005:SF1">
    <property type="entry name" value="2-AMINO-5-FORMYLAMINO-6-RIBOSYLAMINOPYRIMIDIN-4(3H)-ONE 5'-MONOPHOSPHATE DEFORMYLASE"/>
    <property type="match status" value="1"/>
</dbReference>
<dbReference type="GO" id="GO:0009231">
    <property type="term" value="P:riboflavin biosynthetic process"/>
    <property type="evidence" value="ECO:0007669"/>
    <property type="project" value="TreeGrafter"/>
</dbReference>
<sequence>MTSRSGRWADLTRVDFAALDRARAIVVLPIGATEQHGPHLPVSVDGDLAEVVVERALPLVAADLTVLALPTLVYGKSNEHGTTPGTVSLSARTLIGLVTDIGESLSCTGFHRLVILNAHGGNSSVLDIVARDLKIDFGLNVATCHWYNFNEAAHLTDPSEQAYGIHAGLVETSAMLALTPERVVMERAADFPNRARDWQTAFRHLGLSAGRARPAWVMDELNAAGACGNAAAATAELGERLLANAARNFAAFLTEFARFCEGEPGRHPVKE</sequence>
<dbReference type="SUPFAM" id="SSF102215">
    <property type="entry name" value="Creatininase"/>
    <property type="match status" value="1"/>
</dbReference>
<evidence type="ECO:0000256" key="2">
    <source>
        <dbReference type="ARBA" id="ARBA00022723"/>
    </source>
</evidence>
<dbReference type="AlphaFoldDB" id="A0A2V3U7F6"/>
<evidence type="ECO:0000256" key="4">
    <source>
        <dbReference type="ARBA" id="ARBA00022833"/>
    </source>
</evidence>